<sequence>MSEPRWQKSTFSGPSGNNGECIELSAGDDTTTIHLRESDTPTVTLSLSPHTLRALLRYSRATT</sequence>
<dbReference type="EMBL" id="CP034587">
    <property type="protein sequence ID" value="AZQ72881.1"/>
    <property type="molecule type" value="Genomic_DNA"/>
</dbReference>
<feature type="region of interest" description="Disordered" evidence="1">
    <location>
        <begin position="1"/>
        <end position="24"/>
    </location>
</feature>
<accession>A0A3Q9FY30</accession>
<evidence type="ECO:0000313" key="3">
    <source>
        <dbReference type="EMBL" id="AZQ72881.1"/>
    </source>
</evidence>
<dbReference type="Pfam" id="PF04149">
    <property type="entry name" value="DUF397"/>
    <property type="match status" value="1"/>
</dbReference>
<evidence type="ECO:0000313" key="4">
    <source>
        <dbReference type="Proteomes" id="UP000267900"/>
    </source>
</evidence>
<proteinExistence type="predicted"/>
<feature type="domain" description="DUF397" evidence="2">
    <location>
        <begin position="5"/>
        <end position="57"/>
    </location>
</feature>
<dbReference type="RefSeq" id="WP_126915395.1">
    <property type="nucleotide sequence ID" value="NZ_CP034587.1"/>
</dbReference>
<evidence type="ECO:0000256" key="1">
    <source>
        <dbReference type="SAM" id="MobiDB-lite"/>
    </source>
</evidence>
<name>A0A3Q9FY30_STRLT</name>
<organism evidence="3 4">
    <name type="scientific">Streptomyces luteoverticillatus</name>
    <name type="common">Streptoverticillium luteoverticillatus</name>
    <dbReference type="NCBI Taxonomy" id="66425"/>
    <lineage>
        <taxon>Bacteria</taxon>
        <taxon>Bacillati</taxon>
        <taxon>Actinomycetota</taxon>
        <taxon>Actinomycetes</taxon>
        <taxon>Kitasatosporales</taxon>
        <taxon>Streptomycetaceae</taxon>
        <taxon>Streptomyces</taxon>
    </lineage>
</organism>
<reference evidence="3 4" key="1">
    <citation type="submission" date="2018-12" db="EMBL/GenBank/DDBJ databases">
        <title>The whole draft genome of Streptomyce luteoverticillatus CGMCC 15060.</title>
        <authorList>
            <person name="Feng Z."/>
            <person name="Chen G."/>
            <person name="Zhang J."/>
            <person name="Zhu H."/>
            <person name="Yu X."/>
            <person name="Zhang W."/>
            <person name="Zhang X."/>
        </authorList>
    </citation>
    <scope>NUCLEOTIDE SEQUENCE [LARGE SCALE GENOMIC DNA]</scope>
    <source>
        <strain evidence="3 4">CGMCC 15060</strain>
    </source>
</reference>
<protein>
    <submittedName>
        <fullName evidence="3">DUF397 domain-containing protein</fullName>
    </submittedName>
</protein>
<feature type="compositionally biased region" description="Polar residues" evidence="1">
    <location>
        <begin position="7"/>
        <end position="18"/>
    </location>
</feature>
<keyword evidence="4" id="KW-1185">Reference proteome</keyword>
<dbReference type="InterPro" id="IPR007278">
    <property type="entry name" value="DUF397"/>
</dbReference>
<evidence type="ECO:0000259" key="2">
    <source>
        <dbReference type="Pfam" id="PF04149"/>
    </source>
</evidence>
<dbReference type="AlphaFoldDB" id="A0A3Q9FY30"/>
<dbReference type="Proteomes" id="UP000267900">
    <property type="component" value="Chromosome"/>
</dbReference>
<gene>
    <name evidence="3" type="ORF">EKH77_18145</name>
</gene>
<dbReference type="OrthoDB" id="4288416at2"/>